<evidence type="ECO:0000256" key="13">
    <source>
        <dbReference type="ARBA" id="ARBA00023242"/>
    </source>
</evidence>
<gene>
    <name evidence="18" type="primary">LOC108856786</name>
</gene>
<evidence type="ECO:0000256" key="2">
    <source>
        <dbReference type="ARBA" id="ARBA00004123"/>
    </source>
</evidence>
<reference evidence="18" key="2">
    <citation type="submission" date="2025-08" db="UniProtKB">
        <authorList>
            <consortium name="RefSeq"/>
        </authorList>
    </citation>
    <scope>IDENTIFICATION</scope>
    <source>
        <tissue evidence="18">Leaf</tissue>
    </source>
</reference>
<evidence type="ECO:0000256" key="3">
    <source>
        <dbReference type="ARBA" id="ARBA00007738"/>
    </source>
</evidence>
<evidence type="ECO:0000256" key="15">
    <source>
        <dbReference type="SAM" id="MobiDB-lite"/>
    </source>
</evidence>
<dbReference type="PRINTS" id="PR01270">
    <property type="entry name" value="HDASUPER"/>
</dbReference>
<evidence type="ECO:0000313" key="17">
    <source>
        <dbReference type="Proteomes" id="UP000504610"/>
    </source>
</evidence>
<organism evidence="17 18">
    <name type="scientific">Raphanus sativus</name>
    <name type="common">Radish</name>
    <name type="synonym">Raphanus raphanistrum var. sativus</name>
    <dbReference type="NCBI Taxonomy" id="3726"/>
    <lineage>
        <taxon>Eukaryota</taxon>
        <taxon>Viridiplantae</taxon>
        <taxon>Streptophyta</taxon>
        <taxon>Embryophyta</taxon>
        <taxon>Tracheophyta</taxon>
        <taxon>Spermatophyta</taxon>
        <taxon>Magnoliopsida</taxon>
        <taxon>eudicotyledons</taxon>
        <taxon>Gunneridae</taxon>
        <taxon>Pentapetalae</taxon>
        <taxon>rosids</taxon>
        <taxon>malvids</taxon>
        <taxon>Brassicales</taxon>
        <taxon>Brassicaceae</taxon>
        <taxon>Brassiceae</taxon>
        <taxon>Raphanus</taxon>
    </lineage>
</organism>
<dbReference type="SUPFAM" id="SSF52768">
    <property type="entry name" value="Arginase/deacetylase"/>
    <property type="match status" value="1"/>
</dbReference>
<dbReference type="Proteomes" id="UP000504610">
    <property type="component" value="Chromosome 5"/>
</dbReference>
<accession>A0A6J0NN59</accession>
<evidence type="ECO:0000256" key="14">
    <source>
        <dbReference type="ARBA" id="ARBA00049416"/>
    </source>
</evidence>
<keyword evidence="9" id="KW-0862">Zinc</keyword>
<evidence type="ECO:0000256" key="4">
    <source>
        <dbReference type="ARBA" id="ARBA00012111"/>
    </source>
</evidence>
<dbReference type="GO" id="GO:0008270">
    <property type="term" value="F:zinc ion binding"/>
    <property type="evidence" value="ECO:0007669"/>
    <property type="project" value="UniProtKB-KW"/>
</dbReference>
<sequence length="541" mass="59397">MVVETHLEDSKRKHENGCEETHLDELSNGDTGVSSSKRARVSRGEMTFQDIYGAETLLNDEDEEDDSDWEPVQQTTPVEFVKWCCVNCTMANPGDMVHCYICGEHKESGILRHGYFASPFFKDTGLTKVEDKCGGSSSATSSTAVGFDERMLLHSEFEVKAHPHPERPDRLRAIAASLATAGVFPGRCVPIHAREITKEELQMVHTSEHVDAVNITSQLLYSYFTTDTYANEYSARAARLAAGLCADLATEIYSGRVKNGFALVRPPGHHAGIKHAMGFCLHNNAAVAALVAQAAGARKVLIVDWDVHHGNGTQEIFEQNKSVLYISLHRHEGGNFYPGTGAADEVGTNGAEGYCVNVPWSCGGVGDRDYIYAFQHVVLPIASAFSPDFVIVSAGFDAARGDPLGCCDVTPAGYSRMTQMLGDICGGKMLVILEGGYNLRSISSSATAVIKVLLGENSENDDLPIATTPSKAGLETVVDVMNIQMKFWPSLATAYSKLLSEWETRLVENKKNQVKRKLVRVPTWWKWGRKKFMFRFLSARI</sequence>
<comment type="catalytic activity">
    <reaction evidence="14">
        <text>N(6)-acetyl-L-lysyl-[histone] + H2O = L-lysyl-[histone] + acetate</text>
        <dbReference type="Rhea" id="RHEA:58196"/>
        <dbReference type="Rhea" id="RHEA-COMP:9845"/>
        <dbReference type="Rhea" id="RHEA-COMP:11338"/>
        <dbReference type="ChEBI" id="CHEBI:15377"/>
        <dbReference type="ChEBI" id="CHEBI:29969"/>
        <dbReference type="ChEBI" id="CHEBI:30089"/>
        <dbReference type="ChEBI" id="CHEBI:61930"/>
        <dbReference type="EC" id="3.5.1.98"/>
    </reaction>
    <physiologicalReaction direction="left-to-right" evidence="14">
        <dbReference type="Rhea" id="RHEA:58197"/>
    </physiologicalReaction>
</comment>
<keyword evidence="5" id="KW-0678">Repressor</keyword>
<protein>
    <recommendedName>
        <fullName evidence="4">histone deacetylase</fullName>
        <ecNumber evidence="4">3.5.1.98</ecNumber>
    </recommendedName>
</protein>
<keyword evidence="11" id="KW-0805">Transcription regulation</keyword>
<keyword evidence="8" id="KW-0378">Hydrolase</keyword>
<dbReference type="GO" id="GO:0141221">
    <property type="term" value="F:histone deacetylase activity, hydrolytic mechanism"/>
    <property type="evidence" value="ECO:0007669"/>
    <property type="project" value="UniProtKB-EC"/>
</dbReference>
<evidence type="ECO:0000256" key="10">
    <source>
        <dbReference type="ARBA" id="ARBA00022853"/>
    </source>
</evidence>
<evidence type="ECO:0000256" key="9">
    <source>
        <dbReference type="ARBA" id="ARBA00022833"/>
    </source>
</evidence>
<comment type="similarity">
    <text evidence="3">Belongs to the histone deacetylase family. HD type 2 subfamily.</text>
</comment>
<keyword evidence="6" id="KW-0479">Metal-binding</keyword>
<feature type="compositionally biased region" description="Basic and acidic residues" evidence="15">
    <location>
        <begin position="1"/>
        <end position="25"/>
    </location>
</feature>
<dbReference type="EC" id="3.5.1.98" evidence="4"/>
<evidence type="ECO:0000313" key="18">
    <source>
        <dbReference type="RefSeq" id="XP_018486175.1"/>
    </source>
</evidence>
<dbReference type="FunFam" id="3.40.800.20:FF:000014">
    <property type="entry name" value="Histone deacetylase 15"/>
    <property type="match status" value="1"/>
</dbReference>
<evidence type="ECO:0000259" key="16">
    <source>
        <dbReference type="PROSITE" id="PS01358"/>
    </source>
</evidence>
<evidence type="ECO:0000256" key="1">
    <source>
        <dbReference type="ARBA" id="ARBA00001947"/>
    </source>
</evidence>
<name>A0A6J0NN59_RAPSA</name>
<dbReference type="GO" id="GO:0050793">
    <property type="term" value="P:regulation of developmental process"/>
    <property type="evidence" value="ECO:0007669"/>
    <property type="project" value="UniProtKB-ARBA"/>
</dbReference>
<keyword evidence="10" id="KW-0156">Chromatin regulator</keyword>
<dbReference type="GO" id="GO:0040029">
    <property type="term" value="P:epigenetic regulation of gene expression"/>
    <property type="evidence" value="ECO:0007669"/>
    <property type="project" value="TreeGrafter"/>
</dbReference>
<comment type="cofactor">
    <cofactor evidence="1">
        <name>Zn(2+)</name>
        <dbReference type="ChEBI" id="CHEBI:29105"/>
    </cofactor>
</comment>
<dbReference type="GO" id="GO:0005737">
    <property type="term" value="C:cytoplasm"/>
    <property type="evidence" value="ECO:0007669"/>
    <property type="project" value="UniProtKB-ARBA"/>
</dbReference>
<dbReference type="OrthoDB" id="424012at2759"/>
<dbReference type="RefSeq" id="XP_018486175.1">
    <property type="nucleotide sequence ID" value="XM_018630673.2"/>
</dbReference>
<evidence type="ECO:0000256" key="8">
    <source>
        <dbReference type="ARBA" id="ARBA00022801"/>
    </source>
</evidence>
<keyword evidence="17" id="KW-1185">Reference proteome</keyword>
<dbReference type="InterPro" id="IPR000286">
    <property type="entry name" value="HDACs"/>
</dbReference>
<dbReference type="Gene3D" id="3.40.800.20">
    <property type="entry name" value="Histone deacetylase domain"/>
    <property type="match status" value="1"/>
</dbReference>
<comment type="subcellular location">
    <subcellularLocation>
        <location evidence="2">Nucleus</location>
    </subcellularLocation>
</comment>
<feature type="domain" description="RanBP2-type" evidence="16">
    <location>
        <begin position="83"/>
        <end position="102"/>
    </location>
</feature>
<evidence type="ECO:0000256" key="6">
    <source>
        <dbReference type="ARBA" id="ARBA00022723"/>
    </source>
</evidence>
<dbReference type="GO" id="GO:0000118">
    <property type="term" value="C:histone deacetylase complex"/>
    <property type="evidence" value="ECO:0007669"/>
    <property type="project" value="TreeGrafter"/>
</dbReference>
<dbReference type="PANTHER" id="PTHR10625">
    <property type="entry name" value="HISTONE DEACETYLASE HDAC1-RELATED"/>
    <property type="match status" value="1"/>
</dbReference>
<dbReference type="GeneID" id="108856786"/>
<evidence type="ECO:0000256" key="12">
    <source>
        <dbReference type="ARBA" id="ARBA00023163"/>
    </source>
</evidence>
<keyword evidence="13" id="KW-0539">Nucleus</keyword>
<evidence type="ECO:0000256" key="11">
    <source>
        <dbReference type="ARBA" id="ARBA00023015"/>
    </source>
</evidence>
<dbReference type="Pfam" id="PF00850">
    <property type="entry name" value="Hist_deacetyl"/>
    <property type="match status" value="1"/>
</dbReference>
<dbReference type="InterPro" id="IPR023801">
    <property type="entry name" value="His_deacetylse_dom"/>
</dbReference>
<dbReference type="AlphaFoldDB" id="A0A6J0NN59"/>
<dbReference type="CDD" id="cd09992">
    <property type="entry name" value="HDAC_classII"/>
    <property type="match status" value="1"/>
</dbReference>
<reference evidence="17" key="1">
    <citation type="journal article" date="2019" name="Database">
        <title>The radish genome database (RadishGD): an integrated information resource for radish genomics.</title>
        <authorList>
            <person name="Yu H.J."/>
            <person name="Baek S."/>
            <person name="Lee Y.J."/>
            <person name="Cho A."/>
            <person name="Mun J.H."/>
        </authorList>
    </citation>
    <scope>NUCLEOTIDE SEQUENCE [LARGE SCALE GENOMIC DNA]</scope>
    <source>
        <strain evidence="17">cv. WK10039</strain>
    </source>
</reference>
<keyword evidence="12" id="KW-0804">Transcription</keyword>
<dbReference type="InterPro" id="IPR023696">
    <property type="entry name" value="Ureohydrolase_dom_sf"/>
</dbReference>
<evidence type="ECO:0000256" key="7">
    <source>
        <dbReference type="ARBA" id="ARBA00022771"/>
    </source>
</evidence>
<feature type="region of interest" description="Disordered" evidence="15">
    <location>
        <begin position="1"/>
        <end position="40"/>
    </location>
</feature>
<dbReference type="InterPro" id="IPR001876">
    <property type="entry name" value="Znf_RanBP2"/>
</dbReference>
<evidence type="ECO:0000256" key="5">
    <source>
        <dbReference type="ARBA" id="ARBA00022491"/>
    </source>
</evidence>
<dbReference type="PROSITE" id="PS01358">
    <property type="entry name" value="ZF_RANBP2_1"/>
    <property type="match status" value="1"/>
</dbReference>
<dbReference type="InterPro" id="IPR037138">
    <property type="entry name" value="His_deacetylse_dom_sf"/>
</dbReference>
<dbReference type="PANTHER" id="PTHR10625:SF5">
    <property type="entry name" value="HISTONE DEACETYLASE"/>
    <property type="match status" value="1"/>
</dbReference>
<proteinExistence type="inferred from homology"/>
<dbReference type="KEGG" id="rsz:108856786"/>
<keyword evidence="7" id="KW-0863">Zinc-finger</keyword>